<protein>
    <recommendedName>
        <fullName evidence="3">Transposase-associated domain-containing protein</fullName>
    </recommendedName>
</protein>
<dbReference type="Proteomes" id="UP000222542">
    <property type="component" value="Unassembled WGS sequence"/>
</dbReference>
<dbReference type="PANTHER" id="PTHR10775:SF159">
    <property type="entry name" value="TNP2"/>
    <property type="match status" value="1"/>
</dbReference>
<name>A0A2G2YE02_CAPAN</name>
<evidence type="ECO:0008006" key="3">
    <source>
        <dbReference type="Google" id="ProtNLM"/>
    </source>
</evidence>
<dbReference type="STRING" id="4072.A0A2G2YE02"/>
<evidence type="ECO:0000313" key="2">
    <source>
        <dbReference type="Proteomes" id="UP000222542"/>
    </source>
</evidence>
<comment type="caution">
    <text evidence="1">The sequence shown here is derived from an EMBL/GenBank/DDBJ whole genome shotgun (WGS) entry which is preliminary data.</text>
</comment>
<gene>
    <name evidence="1" type="ORF">T459_27470</name>
</gene>
<reference evidence="1 2" key="2">
    <citation type="journal article" date="2017" name="Genome Biol.">
        <title>New reference genome sequences of hot pepper reveal the massive evolution of plant disease-resistance genes by retroduplication.</title>
        <authorList>
            <person name="Kim S."/>
            <person name="Park J."/>
            <person name="Yeom S.I."/>
            <person name="Kim Y.M."/>
            <person name="Seo E."/>
            <person name="Kim K.T."/>
            <person name="Kim M.S."/>
            <person name="Lee J.M."/>
            <person name="Cheong K."/>
            <person name="Shin H.S."/>
            <person name="Kim S.B."/>
            <person name="Han K."/>
            <person name="Lee J."/>
            <person name="Park M."/>
            <person name="Lee H.A."/>
            <person name="Lee H.Y."/>
            <person name="Lee Y."/>
            <person name="Oh S."/>
            <person name="Lee J.H."/>
            <person name="Choi E."/>
            <person name="Choi E."/>
            <person name="Lee S.E."/>
            <person name="Jeon J."/>
            <person name="Kim H."/>
            <person name="Choi G."/>
            <person name="Song H."/>
            <person name="Lee J."/>
            <person name="Lee S.C."/>
            <person name="Kwon J.K."/>
            <person name="Lee H.Y."/>
            <person name="Koo N."/>
            <person name="Hong Y."/>
            <person name="Kim R.W."/>
            <person name="Kang W.H."/>
            <person name="Huh J.H."/>
            <person name="Kang B.C."/>
            <person name="Yang T.J."/>
            <person name="Lee Y.H."/>
            <person name="Bennetzen J.L."/>
            <person name="Choi D."/>
        </authorList>
    </citation>
    <scope>NUCLEOTIDE SEQUENCE [LARGE SCALE GENOMIC DNA]</scope>
    <source>
        <strain evidence="2">cv. CM334</strain>
    </source>
</reference>
<dbReference type="PANTHER" id="PTHR10775">
    <property type="entry name" value="OS08G0208400 PROTEIN"/>
    <property type="match status" value="1"/>
</dbReference>
<dbReference type="AlphaFoldDB" id="A0A2G2YE02"/>
<sequence>MDELLNFLKDVLPEGSFVPKSFYEAKKVLSDLDLGYTKIDACKNDCLLYWHNYENLQSCPKCGEFRWKVEERKGKKLAHKVLRHFPIKPRLQRLYMAKETAKKIRWHKYENIDDSFMRHPPDSIEWKSFNA</sequence>
<proteinExistence type="predicted"/>
<keyword evidence="2" id="KW-1185">Reference proteome</keyword>
<dbReference type="EMBL" id="AYRZ02000011">
    <property type="protein sequence ID" value="PHT67983.1"/>
    <property type="molecule type" value="Genomic_DNA"/>
</dbReference>
<dbReference type="Gramene" id="PHT67983">
    <property type="protein sequence ID" value="PHT67983"/>
    <property type="gene ID" value="T459_27470"/>
</dbReference>
<accession>A0A2G2YE02</accession>
<evidence type="ECO:0000313" key="1">
    <source>
        <dbReference type="EMBL" id="PHT67983.1"/>
    </source>
</evidence>
<reference evidence="1 2" key="1">
    <citation type="journal article" date="2014" name="Nat. Genet.">
        <title>Genome sequence of the hot pepper provides insights into the evolution of pungency in Capsicum species.</title>
        <authorList>
            <person name="Kim S."/>
            <person name="Park M."/>
            <person name="Yeom S.I."/>
            <person name="Kim Y.M."/>
            <person name="Lee J.M."/>
            <person name="Lee H.A."/>
            <person name="Seo E."/>
            <person name="Choi J."/>
            <person name="Cheong K."/>
            <person name="Kim K.T."/>
            <person name="Jung K."/>
            <person name="Lee G.W."/>
            <person name="Oh S.K."/>
            <person name="Bae C."/>
            <person name="Kim S.B."/>
            <person name="Lee H.Y."/>
            <person name="Kim S.Y."/>
            <person name="Kim M.S."/>
            <person name="Kang B.C."/>
            <person name="Jo Y.D."/>
            <person name="Yang H.B."/>
            <person name="Jeong H.J."/>
            <person name="Kang W.H."/>
            <person name="Kwon J.K."/>
            <person name="Shin C."/>
            <person name="Lim J.Y."/>
            <person name="Park J.H."/>
            <person name="Huh J.H."/>
            <person name="Kim J.S."/>
            <person name="Kim B.D."/>
            <person name="Cohen O."/>
            <person name="Paran I."/>
            <person name="Suh M.C."/>
            <person name="Lee S.B."/>
            <person name="Kim Y.K."/>
            <person name="Shin Y."/>
            <person name="Noh S.J."/>
            <person name="Park J."/>
            <person name="Seo Y.S."/>
            <person name="Kwon S.Y."/>
            <person name="Kim H.A."/>
            <person name="Park J.M."/>
            <person name="Kim H.J."/>
            <person name="Choi S.B."/>
            <person name="Bosland P.W."/>
            <person name="Reeves G."/>
            <person name="Jo S.H."/>
            <person name="Lee B.W."/>
            <person name="Cho H.T."/>
            <person name="Choi H.S."/>
            <person name="Lee M.S."/>
            <person name="Yu Y."/>
            <person name="Do Choi Y."/>
            <person name="Park B.S."/>
            <person name="van Deynze A."/>
            <person name="Ashrafi H."/>
            <person name="Hill T."/>
            <person name="Kim W.T."/>
            <person name="Pai H.S."/>
            <person name="Ahn H.K."/>
            <person name="Yeam I."/>
            <person name="Giovannoni J.J."/>
            <person name="Rose J.K."/>
            <person name="Sorensen I."/>
            <person name="Lee S.J."/>
            <person name="Kim R.W."/>
            <person name="Choi I.Y."/>
            <person name="Choi B.S."/>
            <person name="Lim J.S."/>
            <person name="Lee Y.H."/>
            <person name="Choi D."/>
        </authorList>
    </citation>
    <scope>NUCLEOTIDE SEQUENCE [LARGE SCALE GENOMIC DNA]</scope>
    <source>
        <strain evidence="2">cv. CM334</strain>
    </source>
</reference>
<dbReference type="OMA" id="ANAENCP"/>
<organism evidence="1 2">
    <name type="scientific">Capsicum annuum</name>
    <name type="common">Capsicum pepper</name>
    <dbReference type="NCBI Taxonomy" id="4072"/>
    <lineage>
        <taxon>Eukaryota</taxon>
        <taxon>Viridiplantae</taxon>
        <taxon>Streptophyta</taxon>
        <taxon>Embryophyta</taxon>
        <taxon>Tracheophyta</taxon>
        <taxon>Spermatophyta</taxon>
        <taxon>Magnoliopsida</taxon>
        <taxon>eudicotyledons</taxon>
        <taxon>Gunneridae</taxon>
        <taxon>Pentapetalae</taxon>
        <taxon>asterids</taxon>
        <taxon>lamiids</taxon>
        <taxon>Solanales</taxon>
        <taxon>Solanaceae</taxon>
        <taxon>Solanoideae</taxon>
        <taxon>Capsiceae</taxon>
        <taxon>Capsicum</taxon>
    </lineage>
</organism>